<sequence length="176" mass="19266">MPNTPHDDNHAAAKDRVLTSAASGVYIRHPDASGRVLLVHHVRAGTWVLPGGKAEQESPRACALREGREELGVPVTVGRLLVTHYVTGRHELWPGARNIPGAYPCHLYTWQASIPVGRIEEIAVPAGELHDYGWFDVEEVTSEPGRMEFSNAANLLAAHRAHLTGTHAYLEDAVEF</sequence>
<dbReference type="Gene3D" id="3.90.79.10">
    <property type="entry name" value="Nucleoside Triphosphate Pyrophosphohydrolase"/>
    <property type="match status" value="1"/>
</dbReference>
<dbReference type="InterPro" id="IPR000086">
    <property type="entry name" value="NUDIX_hydrolase_dom"/>
</dbReference>
<protein>
    <submittedName>
        <fullName evidence="4">NUDIX domain-containing protein</fullName>
    </submittedName>
</protein>
<comment type="cofactor">
    <cofactor evidence="1">
        <name>Mg(2+)</name>
        <dbReference type="ChEBI" id="CHEBI:18420"/>
    </cofactor>
</comment>
<evidence type="ECO:0000313" key="5">
    <source>
        <dbReference type="Proteomes" id="UP001596067"/>
    </source>
</evidence>
<dbReference type="Proteomes" id="UP001596067">
    <property type="component" value="Unassembled WGS sequence"/>
</dbReference>
<dbReference type="EMBL" id="JBHSOD010000020">
    <property type="protein sequence ID" value="MFC5886753.1"/>
    <property type="molecule type" value="Genomic_DNA"/>
</dbReference>
<organism evidence="4 5">
    <name type="scientific">Kitasatospora aburaviensis</name>
    <dbReference type="NCBI Taxonomy" id="67265"/>
    <lineage>
        <taxon>Bacteria</taxon>
        <taxon>Bacillati</taxon>
        <taxon>Actinomycetota</taxon>
        <taxon>Actinomycetes</taxon>
        <taxon>Kitasatosporales</taxon>
        <taxon>Streptomycetaceae</taxon>
        <taxon>Kitasatospora</taxon>
    </lineage>
</organism>
<dbReference type="SUPFAM" id="SSF55811">
    <property type="entry name" value="Nudix"/>
    <property type="match status" value="1"/>
</dbReference>
<dbReference type="PROSITE" id="PS00893">
    <property type="entry name" value="NUDIX_BOX"/>
    <property type="match status" value="1"/>
</dbReference>
<accession>A0ABW1EYQ4</accession>
<comment type="caution">
    <text evidence="4">The sequence shown here is derived from an EMBL/GenBank/DDBJ whole genome shotgun (WGS) entry which is preliminary data.</text>
</comment>
<evidence type="ECO:0000313" key="4">
    <source>
        <dbReference type="EMBL" id="MFC5886753.1"/>
    </source>
</evidence>
<feature type="domain" description="Nudix hydrolase" evidence="3">
    <location>
        <begin position="18"/>
        <end position="157"/>
    </location>
</feature>
<dbReference type="RefSeq" id="WP_345330639.1">
    <property type="nucleotide sequence ID" value="NZ_BAAAVH010000123.1"/>
</dbReference>
<dbReference type="PANTHER" id="PTHR43046:SF14">
    <property type="entry name" value="MUTT_NUDIX FAMILY PROTEIN"/>
    <property type="match status" value="1"/>
</dbReference>
<keyword evidence="5" id="KW-1185">Reference proteome</keyword>
<evidence type="ECO:0000256" key="1">
    <source>
        <dbReference type="ARBA" id="ARBA00001946"/>
    </source>
</evidence>
<evidence type="ECO:0000259" key="3">
    <source>
        <dbReference type="PROSITE" id="PS51462"/>
    </source>
</evidence>
<dbReference type="PROSITE" id="PS51462">
    <property type="entry name" value="NUDIX"/>
    <property type="match status" value="1"/>
</dbReference>
<keyword evidence="2" id="KW-0378">Hydrolase</keyword>
<dbReference type="InterPro" id="IPR015797">
    <property type="entry name" value="NUDIX_hydrolase-like_dom_sf"/>
</dbReference>
<proteinExistence type="predicted"/>
<reference evidence="5" key="1">
    <citation type="journal article" date="2019" name="Int. J. Syst. Evol. Microbiol.">
        <title>The Global Catalogue of Microorganisms (GCM) 10K type strain sequencing project: providing services to taxonomists for standard genome sequencing and annotation.</title>
        <authorList>
            <consortium name="The Broad Institute Genomics Platform"/>
            <consortium name="The Broad Institute Genome Sequencing Center for Infectious Disease"/>
            <person name="Wu L."/>
            <person name="Ma J."/>
        </authorList>
    </citation>
    <scope>NUCLEOTIDE SEQUENCE [LARGE SCALE GENOMIC DNA]</scope>
    <source>
        <strain evidence="5">CGMCC 4.1469</strain>
    </source>
</reference>
<dbReference type="Pfam" id="PF00293">
    <property type="entry name" value="NUDIX"/>
    <property type="match status" value="1"/>
</dbReference>
<evidence type="ECO:0000256" key="2">
    <source>
        <dbReference type="ARBA" id="ARBA00022801"/>
    </source>
</evidence>
<dbReference type="InterPro" id="IPR020084">
    <property type="entry name" value="NUDIX_hydrolase_CS"/>
</dbReference>
<dbReference type="PANTHER" id="PTHR43046">
    <property type="entry name" value="GDP-MANNOSE MANNOSYL HYDROLASE"/>
    <property type="match status" value="1"/>
</dbReference>
<name>A0ABW1EYQ4_9ACTN</name>
<gene>
    <name evidence="4" type="ORF">ACFP0N_17445</name>
</gene>